<dbReference type="EMBL" id="LT629971">
    <property type="protein sequence ID" value="SEH87473.1"/>
    <property type="molecule type" value="Genomic_DNA"/>
</dbReference>
<dbReference type="OrthoDB" id="4774648at2"/>
<accession>A0A1H6LR68</accession>
<evidence type="ECO:0000313" key="1">
    <source>
        <dbReference type="EMBL" id="SEH87473.1"/>
    </source>
</evidence>
<dbReference type="AlphaFoldDB" id="A0A1H6LR68"/>
<sequence>MSRGRHGCSGLWRRILLVEADGSRDTSTDIVWLQGITCYVDSRGFAGRLSRHDDIFEWHRAIDLLPPSGTPDVGRMHWEADILVETGVHADYIEHWVREDIDRAPCWAVTARGPAGEDALLLRVGTLFGWANPSQVIVGTVGGAEWTALGVRMDDGELVADGLRWTVKETEGVVNT</sequence>
<evidence type="ECO:0000313" key="2">
    <source>
        <dbReference type="Proteomes" id="UP000182915"/>
    </source>
</evidence>
<gene>
    <name evidence="1" type="ORF">SAMN04489835_5150</name>
</gene>
<protein>
    <submittedName>
        <fullName evidence="1">Uncharacterized protein</fullName>
    </submittedName>
</protein>
<keyword evidence="2" id="KW-1185">Reference proteome</keyword>
<dbReference type="Proteomes" id="UP000182915">
    <property type="component" value="Chromosome I"/>
</dbReference>
<proteinExistence type="predicted"/>
<reference evidence="2" key="1">
    <citation type="submission" date="2016-10" db="EMBL/GenBank/DDBJ databases">
        <authorList>
            <person name="Varghese N."/>
            <person name="Submissions S."/>
        </authorList>
    </citation>
    <scope>NUCLEOTIDE SEQUENCE [LARGE SCALE GENOMIC DNA]</scope>
    <source>
        <strain evidence="2">DSM 45405</strain>
    </source>
</reference>
<dbReference type="STRING" id="370526.SAMN04489835_5150"/>
<dbReference type="RefSeq" id="WP_083409596.1">
    <property type="nucleotide sequence ID" value="NZ_LT629971.1"/>
</dbReference>
<organism evidence="1 2">
    <name type="scientific">Mycolicibacterium rutilum</name>
    <name type="common">Mycobacterium rutilum</name>
    <dbReference type="NCBI Taxonomy" id="370526"/>
    <lineage>
        <taxon>Bacteria</taxon>
        <taxon>Bacillati</taxon>
        <taxon>Actinomycetota</taxon>
        <taxon>Actinomycetes</taxon>
        <taxon>Mycobacteriales</taxon>
        <taxon>Mycobacteriaceae</taxon>
        <taxon>Mycolicibacterium</taxon>
    </lineage>
</organism>
<name>A0A1H6LR68_MYCRU</name>